<organism evidence="1 2">
    <name type="scientific">Sporisorium scitamineum</name>
    <dbReference type="NCBI Taxonomy" id="49012"/>
    <lineage>
        <taxon>Eukaryota</taxon>
        <taxon>Fungi</taxon>
        <taxon>Dikarya</taxon>
        <taxon>Basidiomycota</taxon>
        <taxon>Ustilaginomycotina</taxon>
        <taxon>Ustilaginomycetes</taxon>
        <taxon>Ustilaginales</taxon>
        <taxon>Ustilaginaceae</taxon>
        <taxon>Sporisorium</taxon>
    </lineage>
</organism>
<accession>A0A0F7S8Q8</accession>
<dbReference type="Proteomes" id="UP000242770">
    <property type="component" value="Unassembled WGS sequence"/>
</dbReference>
<dbReference type="EMBL" id="CCFA01004548">
    <property type="protein sequence ID" value="CDW99322.1"/>
    <property type="molecule type" value="Genomic_DNA"/>
</dbReference>
<name>A0A0F7S8Q8_9BASI</name>
<sequence length="51" mass="5609">MFRGREVKEDGVEGVALKRLDSGWLTLVYEKPFSRSYGAPLAQSHAIAQGS</sequence>
<dbReference type="AlphaFoldDB" id="A0A0F7S8Q8"/>
<gene>
    <name evidence="1" type="primary">SSCI74570.1</name>
</gene>
<reference evidence="2" key="1">
    <citation type="submission" date="2014-06" db="EMBL/GenBank/DDBJ databases">
        <authorList>
            <person name="Berkman P.J."/>
        </authorList>
    </citation>
    <scope>NUCLEOTIDE SEQUENCE [LARGE SCALE GENOMIC DNA]</scope>
</reference>
<proteinExistence type="predicted"/>
<evidence type="ECO:0000313" key="2">
    <source>
        <dbReference type="Proteomes" id="UP000242770"/>
    </source>
</evidence>
<keyword evidence="2" id="KW-1185">Reference proteome</keyword>
<evidence type="ECO:0000313" key="1">
    <source>
        <dbReference type="EMBL" id="CDW99322.1"/>
    </source>
</evidence>
<protein>
    <submittedName>
        <fullName evidence="1">Uncharacterized protein</fullName>
    </submittedName>
</protein>